<keyword evidence="2" id="KW-1133">Transmembrane helix</keyword>
<feature type="region of interest" description="Disordered" evidence="1">
    <location>
        <begin position="1542"/>
        <end position="1567"/>
    </location>
</feature>
<dbReference type="InterPro" id="IPR022385">
    <property type="entry name" value="Rhs_assc_core"/>
</dbReference>
<dbReference type="Gene3D" id="2.180.10.10">
    <property type="entry name" value="RHS repeat-associated core"/>
    <property type="match status" value="2"/>
</dbReference>
<name>A0A6J7G0D8_9ZZZZ</name>
<sequence length="1580" mass="163211">MIQRGRSRLVTAISVGITALLVVATAPAPPVSASERSSRVAKGAAWDAQALPALPGSSGSGQLFRPLAGVVVPLRATGESTSTEPTLEVDKLDVSKVVFRVTALSNGQVKNSPAVDVRDGQARWKVTQGILALGETYRVSVVESGNTQNVVLSERNLHVDPQRSAEQKLWSFAGISAGKVTGEPVWGWSSPTLETMEGAAGFSLLHRPTNGAQGGLPKGWQLSPSSVGSRWKTLTFTRNGSSARLTAWDGWTVAFERSSSGAFLAQLGENDTWPAGMYATLNANPAGGGWTVTNTNQSTTSFPAADVAQKVTLNPSAVWTDGSPVLQQSWVDSRLDHVTDPVSGRQIQFLYGPSEQCAAPVDGFIAVPEGMLCAAISWDGAKLAVSYVATDAGVQIGRITGRAGTGTSAQVTDLAWDKSARITGIREPLAASATAAGVIGGLGLDDARARTTISYDSSGRVQTITAPAGLVSGEVQTPAQSAQPVQTLEYSTNGALALFTVRQNGVWVPFLQRAEATLNRMDQTKTTAPDGQSTVMTYNPEDQATEVLDVASGTRTRTVYDAQGRAVKAIGPSRRPLNSSGVPVVETHYDTEDIKAGPAVQMRPITGLVMMTWDNNGFAGAPADRSIGPRIAGTVPSKMQFGWSSNPSGNGGVWSGRIAGKFLAETAGTYSFRSDDRARLIINGRACTVKDPCEVQLPRDGAADLQAEVVSTAAGAASVDLQVATGTGTNRQWKPIGRPETSPGLNQVTEQIVTDQLAPGASGAVRMREVSEYDWTTGSGNLVRQTSESGATVSHTWDTYTGRDGHWGQHLSWTGPGGQTTTYGYHDATAPAAGCDGSAVQGGLLASTTRPGAITTEQSYNAAGGTSKASGNGTETCINYRADGSASGGSVTGGGAPYSAFNTPLLNANPLEAASTVVSQGVSTTSTESVSITGQVVRTTDARGTTTTFVYDPWTGNLTSSTETTAAGETRTSTFGFDKYGRPDSVAVNGVTLSTSTYRSNDTVLRVNYANGTTSALSLDPNNNIESVQYDGFEGDVSVGETDVYSRGNAILSRELRGPDGTLRFDATYDLDHRLVSSVATGTIERTTDSTTVAFEGAAGANGNRTSQTAEDTDGQAVTSSFTYDESDRLVGTTLPTAGAPSYDVQGRTTAIAASTTASSAGLSSTSTGESTLAYDAGGILTEATGPRGSIAFTGDDSAVFTPAGGGEPVTLRPSGDLLLDAEGAIVGQLVDLPQGVTVALDSTGAPVEWQYADLQGSKAWTSSGDKAPVSTTVYDPWGTQISTNERVVPTTPLQLALSMSGWKGTARLPIGDDFYTMGNREYSPATGRFLQRDPLIGGSTNSYEFAIGDPLNNSDPSGNFSLGQWIGLAVSIVLSAAVTIASAGAYAAIAATTIGATWKAWAVAAAIGAVAGAFTGFATSVVEQVIDNNGDVDFAKAGLSAGISGAVGALGVAATYGNFAKQAAVRAEAWAAAKLANRDALGIASSFTSQQKQNLKILLNREFPIQGPTKTRMASVTAAKLLVVFTTKAIVHEQLPGLEDQLDDIVGSDPEGDATTGPLSGTADAGSSGAALITTALGG</sequence>
<feature type="region of interest" description="Disordered" evidence="1">
    <location>
        <begin position="1097"/>
        <end position="1117"/>
    </location>
</feature>
<gene>
    <name evidence="3" type="ORF">UFOPK3519_00663</name>
</gene>
<accession>A0A6J7G0D8</accession>
<keyword evidence="2" id="KW-0472">Membrane</keyword>
<evidence type="ECO:0000256" key="2">
    <source>
        <dbReference type="SAM" id="Phobius"/>
    </source>
</evidence>
<feature type="transmembrane region" description="Helical" evidence="2">
    <location>
        <begin position="1402"/>
        <end position="1423"/>
    </location>
</feature>
<evidence type="ECO:0000313" key="3">
    <source>
        <dbReference type="EMBL" id="CAB4897423.1"/>
    </source>
</evidence>
<evidence type="ECO:0000256" key="1">
    <source>
        <dbReference type="SAM" id="MobiDB-lite"/>
    </source>
</evidence>
<dbReference type="InterPro" id="IPR031325">
    <property type="entry name" value="RHS_repeat"/>
</dbReference>
<feature type="compositionally biased region" description="Polar residues" evidence="1">
    <location>
        <begin position="1103"/>
        <end position="1117"/>
    </location>
</feature>
<protein>
    <submittedName>
        <fullName evidence="3">Unannotated protein</fullName>
    </submittedName>
</protein>
<reference evidence="3" key="1">
    <citation type="submission" date="2020-05" db="EMBL/GenBank/DDBJ databases">
        <authorList>
            <person name="Chiriac C."/>
            <person name="Salcher M."/>
            <person name="Ghai R."/>
            <person name="Kavagutti S V."/>
        </authorList>
    </citation>
    <scope>NUCLEOTIDE SEQUENCE</scope>
</reference>
<dbReference type="NCBIfam" id="TIGR03696">
    <property type="entry name" value="Rhs_assc_core"/>
    <property type="match status" value="1"/>
</dbReference>
<dbReference type="Pfam" id="PF05593">
    <property type="entry name" value="RHS_repeat"/>
    <property type="match status" value="1"/>
</dbReference>
<keyword evidence="2" id="KW-0812">Transmembrane</keyword>
<organism evidence="3">
    <name type="scientific">freshwater metagenome</name>
    <dbReference type="NCBI Taxonomy" id="449393"/>
    <lineage>
        <taxon>unclassified sequences</taxon>
        <taxon>metagenomes</taxon>
        <taxon>ecological metagenomes</taxon>
    </lineage>
</organism>
<feature type="transmembrane region" description="Helical" evidence="2">
    <location>
        <begin position="1366"/>
        <end position="1390"/>
    </location>
</feature>
<dbReference type="EMBL" id="CAFBMG010000037">
    <property type="protein sequence ID" value="CAB4897423.1"/>
    <property type="molecule type" value="Genomic_DNA"/>
</dbReference>
<feature type="transmembrane region" description="Helical" evidence="2">
    <location>
        <begin position="1435"/>
        <end position="1457"/>
    </location>
</feature>
<proteinExistence type="predicted"/>